<dbReference type="PANTHER" id="PTHR36439">
    <property type="entry name" value="BLL4334 PROTEIN"/>
    <property type="match status" value="1"/>
</dbReference>
<protein>
    <recommendedName>
        <fullName evidence="3">DUF1697 domain-containing protein</fullName>
    </recommendedName>
</protein>
<dbReference type="OrthoDB" id="9806494at2"/>
<dbReference type="AlphaFoldDB" id="A0A0T6LPR1"/>
<evidence type="ECO:0000313" key="2">
    <source>
        <dbReference type="Proteomes" id="UP000050867"/>
    </source>
</evidence>
<dbReference type="eggNOG" id="COG3797">
    <property type="taxonomic scope" value="Bacteria"/>
</dbReference>
<gene>
    <name evidence="1" type="ORF">AQ490_05395</name>
</gene>
<reference evidence="1 2" key="1">
    <citation type="submission" date="2015-10" db="EMBL/GenBank/DDBJ databases">
        <title>Draft genome sequence of pyrrolomycin-producing Streptomyces vitaminophilus.</title>
        <authorList>
            <person name="Graham D.E."/>
            <person name="Mahan K.M."/>
            <person name="Klingeman D.M."/>
            <person name="Hettich R.L."/>
            <person name="Parry R.J."/>
        </authorList>
    </citation>
    <scope>NUCLEOTIDE SEQUENCE [LARGE SCALE GENOMIC DNA]</scope>
    <source>
        <strain evidence="1 2">ATCC 31673</strain>
    </source>
</reference>
<proteinExistence type="predicted"/>
<dbReference type="Pfam" id="PF08002">
    <property type="entry name" value="DUF1697"/>
    <property type="match status" value="1"/>
</dbReference>
<organism evidence="1 2">
    <name type="scientific">Wenjunlia vitaminophila</name>
    <name type="common">Streptomyces vitaminophilus</name>
    <dbReference type="NCBI Taxonomy" id="76728"/>
    <lineage>
        <taxon>Bacteria</taxon>
        <taxon>Bacillati</taxon>
        <taxon>Actinomycetota</taxon>
        <taxon>Actinomycetes</taxon>
        <taxon>Kitasatosporales</taxon>
        <taxon>Streptomycetaceae</taxon>
        <taxon>Wenjunlia</taxon>
    </lineage>
</organism>
<dbReference type="STRING" id="76728.AQ490_05395"/>
<dbReference type="PANTHER" id="PTHR36439:SF1">
    <property type="entry name" value="DUF1697 DOMAIN-CONTAINING PROTEIN"/>
    <property type="match status" value="1"/>
</dbReference>
<dbReference type="Proteomes" id="UP000050867">
    <property type="component" value="Unassembled WGS sequence"/>
</dbReference>
<dbReference type="Gene3D" id="3.30.70.1280">
    <property type="entry name" value="SP0830-like domains"/>
    <property type="match status" value="1"/>
</dbReference>
<evidence type="ECO:0008006" key="3">
    <source>
        <dbReference type="Google" id="ProtNLM"/>
    </source>
</evidence>
<dbReference type="EMBL" id="LLZU01000035">
    <property type="protein sequence ID" value="KRV47804.1"/>
    <property type="molecule type" value="Genomic_DNA"/>
</dbReference>
<accession>A0A0T6LPR1</accession>
<dbReference type="InterPro" id="IPR012545">
    <property type="entry name" value="DUF1697"/>
</dbReference>
<dbReference type="SUPFAM" id="SSF160379">
    <property type="entry name" value="SP0830-like"/>
    <property type="match status" value="1"/>
</dbReference>
<dbReference type="PIRSF" id="PIRSF008502">
    <property type="entry name" value="UCP008502"/>
    <property type="match status" value="1"/>
</dbReference>
<sequence length="188" mass="20076">MRVTRYAALLRGVNVGGRNRVSMAELRACLTGLGYLDVVTHLQSGNAVFTAAEGQPERVAAAVEGQLEDALGRRVAVTVRTAEELRTVVEGNPLAVSDPARFLVVFLSEPVSPGWLGEVDPAAFAPERMRATGREVYLDLPDGIHRAKLPKLVERRAPGTCTARNWNTVTRLAELAAAHTPGPASLSG</sequence>
<comment type="caution">
    <text evidence="1">The sequence shown here is derived from an EMBL/GenBank/DDBJ whole genome shotgun (WGS) entry which is preliminary data.</text>
</comment>
<name>A0A0T6LPR1_WENVI</name>
<keyword evidence="2" id="KW-1185">Reference proteome</keyword>
<dbReference type="RefSeq" id="WP_040911157.1">
    <property type="nucleotide sequence ID" value="NZ_LLZU01000035.1"/>
</dbReference>
<evidence type="ECO:0000313" key="1">
    <source>
        <dbReference type="EMBL" id="KRV47804.1"/>
    </source>
</evidence>